<dbReference type="RefSeq" id="WP_042847357.1">
    <property type="nucleotide sequence ID" value="NZ_CP095444.1"/>
</dbReference>
<name>A0A899NEB4_PROST</name>
<keyword evidence="1" id="KW-0614">Plasmid</keyword>
<evidence type="ECO:0000313" key="1">
    <source>
        <dbReference type="EMBL" id="QSM62545.1"/>
    </source>
</evidence>
<dbReference type="EMBL" id="MT813046">
    <property type="protein sequence ID" value="QSM62545.1"/>
    <property type="molecule type" value="Genomic_DNA"/>
</dbReference>
<sequence>MTTLTSNEFNAGALWAAYILMSTTRDTASAAEILSRIPNLHYLATQTAEKELVSLREFVLNELPLGTGHGFIRIAYGAEGIGNEIIDLPASGDVDELVAAPGDTLRWVVYGVSADGAKHALISAIDIPDIAQKHAAELASQLL</sequence>
<gene>
    <name evidence="1" type="ORF">EKPLLCFL_00310</name>
</gene>
<accession>A0A899NEB4</accession>
<reference evidence="1" key="1">
    <citation type="submission" date="2020-07" db="EMBL/GenBank/DDBJ databases">
        <title>Persistence and transmission of plasmid-borne blaNDM genes carried by diverse species of Enterobacterium in a Chinese goose farm.</title>
        <authorList>
            <person name="Fang L.-X."/>
            <person name="Cen D.-J."/>
        </authorList>
    </citation>
    <scope>NUCLEOTIDE SEQUENCE</scope>
    <source>
        <strain evidence="1">M2</strain>
        <plasmid evidence="1">pM2-1</plasmid>
    </source>
</reference>
<geneLocation type="plasmid" evidence="1">
    <name>pM2-1</name>
</geneLocation>
<dbReference type="AlphaFoldDB" id="A0A899NEB4"/>
<proteinExistence type="predicted"/>
<protein>
    <submittedName>
        <fullName evidence="1">Uncharacterized protein</fullName>
    </submittedName>
</protein>
<organism evidence="1">
    <name type="scientific">Providencia stuartii</name>
    <dbReference type="NCBI Taxonomy" id="588"/>
    <lineage>
        <taxon>Bacteria</taxon>
        <taxon>Pseudomonadati</taxon>
        <taxon>Pseudomonadota</taxon>
        <taxon>Gammaproteobacteria</taxon>
        <taxon>Enterobacterales</taxon>
        <taxon>Morganellaceae</taxon>
        <taxon>Providencia</taxon>
    </lineage>
</organism>